<accession>A0AAD7MX07</accession>
<sequence>MPARLPSLLEYMGISTNVNGSTTASADSAGQEEGRGGYRESDGEGEEGSREGGEDAEKAAEKDAEKKRKEAEKATKAAATKAENERKAQAKREAAELKKFTAPARTKKTNKRKGGENDTLKIGHSDKPHVFLTHTPHPSDPVPNRFRLTVVQCSRSFHPSPMLVKTRPPVVLHT</sequence>
<feature type="compositionally biased region" description="Polar residues" evidence="1">
    <location>
        <begin position="16"/>
        <end position="28"/>
    </location>
</feature>
<dbReference type="Proteomes" id="UP001215598">
    <property type="component" value="Unassembled WGS sequence"/>
</dbReference>
<proteinExistence type="predicted"/>
<gene>
    <name evidence="2" type="ORF">B0H16DRAFT_1467593</name>
</gene>
<dbReference type="AlphaFoldDB" id="A0AAD7MX07"/>
<dbReference type="EMBL" id="JARKIB010000132">
    <property type="protein sequence ID" value="KAJ7734463.1"/>
    <property type="molecule type" value="Genomic_DNA"/>
</dbReference>
<evidence type="ECO:0000313" key="2">
    <source>
        <dbReference type="EMBL" id="KAJ7734463.1"/>
    </source>
</evidence>
<organism evidence="2 3">
    <name type="scientific">Mycena metata</name>
    <dbReference type="NCBI Taxonomy" id="1033252"/>
    <lineage>
        <taxon>Eukaryota</taxon>
        <taxon>Fungi</taxon>
        <taxon>Dikarya</taxon>
        <taxon>Basidiomycota</taxon>
        <taxon>Agaricomycotina</taxon>
        <taxon>Agaricomycetes</taxon>
        <taxon>Agaricomycetidae</taxon>
        <taxon>Agaricales</taxon>
        <taxon>Marasmiineae</taxon>
        <taxon>Mycenaceae</taxon>
        <taxon>Mycena</taxon>
    </lineage>
</organism>
<protein>
    <submittedName>
        <fullName evidence="2">Uncharacterized protein</fullName>
    </submittedName>
</protein>
<comment type="caution">
    <text evidence="2">The sequence shown here is derived from an EMBL/GenBank/DDBJ whole genome shotgun (WGS) entry which is preliminary data.</text>
</comment>
<keyword evidence="3" id="KW-1185">Reference proteome</keyword>
<feature type="compositionally biased region" description="Basic and acidic residues" evidence="1">
    <location>
        <begin position="32"/>
        <end position="75"/>
    </location>
</feature>
<evidence type="ECO:0000313" key="3">
    <source>
        <dbReference type="Proteomes" id="UP001215598"/>
    </source>
</evidence>
<name>A0AAD7MX07_9AGAR</name>
<feature type="compositionally biased region" description="Basic and acidic residues" evidence="1">
    <location>
        <begin position="82"/>
        <end position="99"/>
    </location>
</feature>
<reference evidence="2" key="1">
    <citation type="submission" date="2023-03" db="EMBL/GenBank/DDBJ databases">
        <title>Massive genome expansion in bonnet fungi (Mycena s.s.) driven by repeated elements and novel gene families across ecological guilds.</title>
        <authorList>
            <consortium name="Lawrence Berkeley National Laboratory"/>
            <person name="Harder C.B."/>
            <person name="Miyauchi S."/>
            <person name="Viragh M."/>
            <person name="Kuo A."/>
            <person name="Thoen E."/>
            <person name="Andreopoulos B."/>
            <person name="Lu D."/>
            <person name="Skrede I."/>
            <person name="Drula E."/>
            <person name="Henrissat B."/>
            <person name="Morin E."/>
            <person name="Kohler A."/>
            <person name="Barry K."/>
            <person name="LaButti K."/>
            <person name="Morin E."/>
            <person name="Salamov A."/>
            <person name="Lipzen A."/>
            <person name="Mereny Z."/>
            <person name="Hegedus B."/>
            <person name="Baldrian P."/>
            <person name="Stursova M."/>
            <person name="Weitz H."/>
            <person name="Taylor A."/>
            <person name="Grigoriev I.V."/>
            <person name="Nagy L.G."/>
            <person name="Martin F."/>
            <person name="Kauserud H."/>
        </authorList>
    </citation>
    <scope>NUCLEOTIDE SEQUENCE</scope>
    <source>
        <strain evidence="2">CBHHK182m</strain>
    </source>
</reference>
<feature type="region of interest" description="Disordered" evidence="1">
    <location>
        <begin position="16"/>
        <end position="143"/>
    </location>
</feature>
<evidence type="ECO:0000256" key="1">
    <source>
        <dbReference type="SAM" id="MobiDB-lite"/>
    </source>
</evidence>
<feature type="compositionally biased region" description="Basic and acidic residues" evidence="1">
    <location>
        <begin position="113"/>
        <end position="129"/>
    </location>
</feature>